<dbReference type="STRING" id="212667.VFDL14_24275"/>
<reference evidence="2 3" key="1">
    <citation type="submission" date="2014-02" db="EMBL/GenBank/DDBJ databases">
        <title>Vibrio fortis Dalian14 Genome Sequencing.</title>
        <authorList>
            <person name="Wang Y."/>
            <person name="Song L."/>
            <person name="Liu G."/>
            <person name="Ding J."/>
        </authorList>
    </citation>
    <scope>NUCLEOTIDE SEQUENCE [LARGE SCALE GENOMIC DNA]</scope>
    <source>
        <strain evidence="2 3">Dalian14</strain>
    </source>
</reference>
<organism evidence="2 3">
    <name type="scientific">Vibrio fortis</name>
    <dbReference type="NCBI Taxonomy" id="212667"/>
    <lineage>
        <taxon>Bacteria</taxon>
        <taxon>Pseudomonadati</taxon>
        <taxon>Pseudomonadota</taxon>
        <taxon>Gammaproteobacteria</taxon>
        <taxon>Vibrionales</taxon>
        <taxon>Vibrionaceae</taxon>
        <taxon>Vibrio</taxon>
    </lineage>
</organism>
<comment type="caution">
    <text evidence="2">The sequence shown here is derived from an EMBL/GenBank/DDBJ whole genome shotgun (WGS) entry which is preliminary data.</text>
</comment>
<evidence type="ECO:0000313" key="3">
    <source>
        <dbReference type="Proteomes" id="UP000027219"/>
    </source>
</evidence>
<proteinExistence type="predicted"/>
<sequence>MLIRIIALCFTLVLTSCASTSQPSSRTQVKDWVEEHIKQYDPAAPLVVGSAQVDRALTFFDEQGIDLKNVSNKGIDIELTPKRTETLGDGINSHVITANCPPSYAVLSGNVSFSWQGSLEQLNRAKSSGKLMIKSQQADEVSWQLVVSKPSESVLFVTLEAICLQISED</sequence>
<evidence type="ECO:0000256" key="1">
    <source>
        <dbReference type="SAM" id="SignalP"/>
    </source>
</evidence>
<gene>
    <name evidence="2" type="ORF">VFDL14_24275</name>
</gene>
<evidence type="ECO:0000313" key="2">
    <source>
        <dbReference type="EMBL" id="KDN28040.1"/>
    </source>
</evidence>
<evidence type="ECO:0008006" key="4">
    <source>
        <dbReference type="Google" id="ProtNLM"/>
    </source>
</evidence>
<dbReference type="RefSeq" id="WP_032551783.1">
    <property type="nucleotide sequence ID" value="NZ_JFFR01000024.1"/>
</dbReference>
<accession>A0A066ULU4</accession>
<keyword evidence="3" id="KW-1185">Reference proteome</keyword>
<dbReference type="PROSITE" id="PS51257">
    <property type="entry name" value="PROKAR_LIPOPROTEIN"/>
    <property type="match status" value="1"/>
</dbReference>
<feature type="chain" id="PRO_5001632282" description="Lipoprotein" evidence="1">
    <location>
        <begin position="22"/>
        <end position="169"/>
    </location>
</feature>
<protein>
    <recommendedName>
        <fullName evidence="4">Lipoprotein</fullName>
    </recommendedName>
</protein>
<dbReference type="Proteomes" id="UP000027219">
    <property type="component" value="Unassembled WGS sequence"/>
</dbReference>
<name>A0A066ULU4_9VIBR</name>
<dbReference type="AlphaFoldDB" id="A0A066ULU4"/>
<feature type="signal peptide" evidence="1">
    <location>
        <begin position="1"/>
        <end position="21"/>
    </location>
</feature>
<keyword evidence="1" id="KW-0732">Signal</keyword>
<dbReference type="EMBL" id="JFFR01000024">
    <property type="protein sequence ID" value="KDN28040.1"/>
    <property type="molecule type" value="Genomic_DNA"/>
</dbReference>